<dbReference type="PANTHER" id="PTHR40448:SF1">
    <property type="entry name" value="TWO-COMPONENT SENSOR HISTIDINE KINASE"/>
    <property type="match status" value="1"/>
</dbReference>
<evidence type="ECO:0000313" key="3">
    <source>
        <dbReference type="EMBL" id="HJC42184.1"/>
    </source>
</evidence>
<keyword evidence="1" id="KW-1133">Transmembrane helix</keyword>
<dbReference type="CDD" id="cd16935">
    <property type="entry name" value="HATPase_AgrC-ComD-like"/>
    <property type="match status" value="1"/>
</dbReference>
<feature type="transmembrane region" description="Helical" evidence="1">
    <location>
        <begin position="38"/>
        <end position="59"/>
    </location>
</feature>
<evidence type="ECO:0000256" key="1">
    <source>
        <dbReference type="SAM" id="Phobius"/>
    </source>
</evidence>
<dbReference type="Gene3D" id="3.30.565.10">
    <property type="entry name" value="Histidine kinase-like ATPase, C-terminal domain"/>
    <property type="match status" value="1"/>
</dbReference>
<dbReference type="Pfam" id="PF14501">
    <property type="entry name" value="HATPase_c_5"/>
    <property type="match status" value="1"/>
</dbReference>
<feature type="transmembrane region" description="Helical" evidence="1">
    <location>
        <begin position="92"/>
        <end position="117"/>
    </location>
</feature>
<dbReference type="EMBL" id="DWWI01000013">
    <property type="protein sequence ID" value="HJC42184.1"/>
    <property type="molecule type" value="Genomic_DNA"/>
</dbReference>
<dbReference type="InterPro" id="IPR032834">
    <property type="entry name" value="NatK-like_C"/>
</dbReference>
<feature type="transmembrane region" description="Helical" evidence="1">
    <location>
        <begin position="65"/>
        <end position="85"/>
    </location>
</feature>
<reference evidence="3" key="2">
    <citation type="submission" date="2021-04" db="EMBL/GenBank/DDBJ databases">
        <authorList>
            <person name="Gilroy R."/>
        </authorList>
    </citation>
    <scope>NUCLEOTIDE SEQUENCE</scope>
    <source>
        <strain evidence="3">CHK165-2605</strain>
    </source>
</reference>
<proteinExistence type="predicted"/>
<protein>
    <submittedName>
        <fullName evidence="3">GHKL domain-containing protein</fullName>
    </submittedName>
</protein>
<dbReference type="PANTHER" id="PTHR40448">
    <property type="entry name" value="TWO-COMPONENT SENSOR HISTIDINE KINASE"/>
    <property type="match status" value="1"/>
</dbReference>
<feature type="domain" description="Sensor histidine kinase NatK-like C-terminal" evidence="2">
    <location>
        <begin position="342"/>
        <end position="440"/>
    </location>
</feature>
<comment type="caution">
    <text evidence="3">The sequence shown here is derived from an EMBL/GenBank/DDBJ whole genome shotgun (WGS) entry which is preliminary data.</text>
</comment>
<keyword evidence="1" id="KW-0812">Transmembrane</keyword>
<feature type="transmembrane region" description="Helical" evidence="1">
    <location>
        <begin position="6"/>
        <end position="26"/>
    </location>
</feature>
<dbReference type="GO" id="GO:0042802">
    <property type="term" value="F:identical protein binding"/>
    <property type="evidence" value="ECO:0007669"/>
    <property type="project" value="TreeGrafter"/>
</dbReference>
<organism evidence="3 4">
    <name type="scientific">Candidatus Mediterraneibacter gallistercoris</name>
    <dbReference type="NCBI Taxonomy" id="2838671"/>
    <lineage>
        <taxon>Bacteria</taxon>
        <taxon>Bacillati</taxon>
        <taxon>Bacillota</taxon>
        <taxon>Clostridia</taxon>
        <taxon>Lachnospirales</taxon>
        <taxon>Lachnospiraceae</taxon>
        <taxon>Mediterraneibacter</taxon>
    </lineage>
</organism>
<dbReference type="AlphaFoldDB" id="A0A9D2P2C8"/>
<feature type="transmembrane region" description="Helical" evidence="1">
    <location>
        <begin position="129"/>
        <end position="148"/>
    </location>
</feature>
<sequence>MKVTWSFLCIAVLYVLIVVVVLYRTFKDKIKKPFWKRLIFAVSMFAAIAAVGVAGYAYFGLGSYAQQFITLATAMACFCIPYTVLDYNLGQCLFISGIVKCYADDVALIATVFYYLISDHIPEYYMEFPAWPVVLISAISFPFIRLFFSRLIRPALDCSGFLSSWLFAWLLPFLANVMYALYMQPVFTDITDFPGREFIFVPFLWVVLTFSAYIILLASLIGQSKAAKLKEELHISDLQINAQQKQLEHFQSYIEGTAKARHDMRHHMVALQGLAEKKDYKGMEEYLSACISRIDKKSSGIYSGNPAVDALIGYYRQLAEEEKIRVSIQIEAEDAFVIADNDICIILGNLLENAYEACKRQTEGNPYFTVKIHQTGRVLVILVENSYSGTVRKKDGVFLSAKAKNRNGIGLESVIDVTRKYNGIPKIEYDGKIFRVSLLLNGNRK</sequence>
<evidence type="ECO:0000259" key="2">
    <source>
        <dbReference type="Pfam" id="PF14501"/>
    </source>
</evidence>
<gene>
    <name evidence="3" type="ORF">H9756_00630</name>
</gene>
<name>A0A9D2P2C8_9FIRM</name>
<dbReference type="SUPFAM" id="SSF55874">
    <property type="entry name" value="ATPase domain of HSP90 chaperone/DNA topoisomerase II/histidine kinase"/>
    <property type="match status" value="1"/>
</dbReference>
<feature type="transmembrane region" description="Helical" evidence="1">
    <location>
        <begin position="160"/>
        <end position="182"/>
    </location>
</feature>
<dbReference type="Proteomes" id="UP000823895">
    <property type="component" value="Unassembled WGS sequence"/>
</dbReference>
<evidence type="ECO:0000313" key="4">
    <source>
        <dbReference type="Proteomes" id="UP000823895"/>
    </source>
</evidence>
<dbReference type="InterPro" id="IPR036890">
    <property type="entry name" value="HATPase_C_sf"/>
</dbReference>
<accession>A0A9D2P2C8</accession>
<reference evidence="3" key="1">
    <citation type="journal article" date="2021" name="PeerJ">
        <title>Extensive microbial diversity within the chicken gut microbiome revealed by metagenomics and culture.</title>
        <authorList>
            <person name="Gilroy R."/>
            <person name="Ravi A."/>
            <person name="Getino M."/>
            <person name="Pursley I."/>
            <person name="Horton D.L."/>
            <person name="Alikhan N.F."/>
            <person name="Baker D."/>
            <person name="Gharbi K."/>
            <person name="Hall N."/>
            <person name="Watson M."/>
            <person name="Adriaenssens E.M."/>
            <person name="Foster-Nyarko E."/>
            <person name="Jarju S."/>
            <person name="Secka A."/>
            <person name="Antonio M."/>
            <person name="Oren A."/>
            <person name="Chaudhuri R.R."/>
            <person name="La Ragione R."/>
            <person name="Hildebrand F."/>
            <person name="Pallen M.J."/>
        </authorList>
    </citation>
    <scope>NUCLEOTIDE SEQUENCE</scope>
    <source>
        <strain evidence="3">CHK165-2605</strain>
    </source>
</reference>
<keyword evidence="1" id="KW-0472">Membrane</keyword>
<feature type="transmembrane region" description="Helical" evidence="1">
    <location>
        <begin position="202"/>
        <end position="221"/>
    </location>
</feature>